<feature type="region of interest" description="Disordered" evidence="1">
    <location>
        <begin position="107"/>
        <end position="163"/>
    </location>
</feature>
<dbReference type="Proteomes" id="UP000823749">
    <property type="component" value="Chromosome 4"/>
</dbReference>
<dbReference type="EMBL" id="JACTNZ010000004">
    <property type="protein sequence ID" value="KAG5553324.1"/>
    <property type="molecule type" value="Genomic_DNA"/>
</dbReference>
<feature type="compositionally biased region" description="Basic and acidic residues" evidence="1">
    <location>
        <begin position="60"/>
        <end position="73"/>
    </location>
</feature>
<keyword evidence="3" id="KW-1185">Reference proteome</keyword>
<protein>
    <submittedName>
        <fullName evidence="2">Uncharacterized protein</fullName>
    </submittedName>
</protein>
<accession>A0AAV6KLX6</accession>
<evidence type="ECO:0000256" key="1">
    <source>
        <dbReference type="SAM" id="MobiDB-lite"/>
    </source>
</evidence>
<name>A0AAV6KLX6_9ERIC</name>
<organism evidence="2 3">
    <name type="scientific">Rhododendron griersonianum</name>
    <dbReference type="NCBI Taxonomy" id="479676"/>
    <lineage>
        <taxon>Eukaryota</taxon>
        <taxon>Viridiplantae</taxon>
        <taxon>Streptophyta</taxon>
        <taxon>Embryophyta</taxon>
        <taxon>Tracheophyta</taxon>
        <taxon>Spermatophyta</taxon>
        <taxon>Magnoliopsida</taxon>
        <taxon>eudicotyledons</taxon>
        <taxon>Gunneridae</taxon>
        <taxon>Pentapetalae</taxon>
        <taxon>asterids</taxon>
        <taxon>Ericales</taxon>
        <taxon>Ericaceae</taxon>
        <taxon>Ericoideae</taxon>
        <taxon>Rhodoreae</taxon>
        <taxon>Rhododendron</taxon>
    </lineage>
</organism>
<evidence type="ECO:0000313" key="2">
    <source>
        <dbReference type="EMBL" id="KAG5553324.1"/>
    </source>
</evidence>
<comment type="caution">
    <text evidence="2">The sequence shown here is derived from an EMBL/GenBank/DDBJ whole genome shotgun (WGS) entry which is preliminary data.</text>
</comment>
<sequence length="226" mass="26037">MTLRLPNPTDAEDFNQYPKEGIGMKSFKQAPEFPRHADIPKAKRSYTNLLFEPSYGGWEEEPRKTQYRDEERYVPPQNSDRANYLIFKDLDRQGANFPPKRMEQKALNQNNQGRPWMATNQSKEEKPRLASKRNTPTSPAPPTSKREYPPQKRVNTGKEAVTQGDQEVLQEQFTLVKGVPDWFLKKIKLELFQGYKDLSKAGLLKAMLVEQECREGSSSPMETSVV</sequence>
<proteinExistence type="predicted"/>
<feature type="region of interest" description="Disordered" evidence="1">
    <location>
        <begin position="1"/>
        <end position="87"/>
    </location>
</feature>
<evidence type="ECO:0000313" key="3">
    <source>
        <dbReference type="Proteomes" id="UP000823749"/>
    </source>
</evidence>
<feature type="compositionally biased region" description="Polar residues" evidence="1">
    <location>
        <begin position="107"/>
        <end position="121"/>
    </location>
</feature>
<gene>
    <name evidence="2" type="ORF">RHGRI_011256</name>
</gene>
<reference evidence="2" key="1">
    <citation type="submission" date="2020-08" db="EMBL/GenBank/DDBJ databases">
        <title>Plant Genome Project.</title>
        <authorList>
            <person name="Zhang R.-G."/>
        </authorList>
    </citation>
    <scope>NUCLEOTIDE SEQUENCE</scope>
    <source>
        <strain evidence="2">WSP0</strain>
        <tissue evidence="2">Leaf</tissue>
    </source>
</reference>
<dbReference type="AlphaFoldDB" id="A0AAV6KLX6"/>